<evidence type="ECO:0000313" key="1">
    <source>
        <dbReference type="EMBL" id="KKQ94843.1"/>
    </source>
</evidence>
<name>A0A0G0LSF2_UNCC2</name>
<accession>A0A0G0LSF2</accession>
<dbReference type="EMBL" id="LBVV01000007">
    <property type="protein sequence ID" value="KKQ94843.1"/>
    <property type="molecule type" value="Genomic_DNA"/>
</dbReference>
<protein>
    <submittedName>
        <fullName evidence="1">Uncharacterized protein</fullName>
    </submittedName>
</protein>
<dbReference type="Proteomes" id="UP000034207">
    <property type="component" value="Unassembled WGS sequence"/>
</dbReference>
<sequence>MPGEGKRDTVVEISVNILGFSTRIVTSEKTANMMVNNCFDSCVKGALRQAREKMKKENPNRDIPFLTLWNDDQRNLKKNVEVRIIGKAKRTTNKEQTPEIEELLVDAKCEQIKLFDDTLFTTLRIKNSY</sequence>
<gene>
    <name evidence="1" type="ORF">UT18_C0007G0099</name>
</gene>
<evidence type="ECO:0000313" key="2">
    <source>
        <dbReference type="Proteomes" id="UP000034207"/>
    </source>
</evidence>
<proteinExistence type="predicted"/>
<dbReference type="STRING" id="1618345.UT18_C0007G0099"/>
<reference evidence="1 2" key="1">
    <citation type="journal article" date="2015" name="Nature">
        <title>rRNA introns, odd ribosomes, and small enigmatic genomes across a large radiation of phyla.</title>
        <authorList>
            <person name="Brown C.T."/>
            <person name="Hug L.A."/>
            <person name="Thomas B.C."/>
            <person name="Sharon I."/>
            <person name="Castelle C.J."/>
            <person name="Singh A."/>
            <person name="Wilkins M.J."/>
            <person name="Williams K.H."/>
            <person name="Banfield J.F."/>
        </authorList>
    </citation>
    <scope>NUCLEOTIDE SEQUENCE [LARGE SCALE GENOMIC DNA]</scope>
</reference>
<comment type="caution">
    <text evidence="1">The sequence shown here is derived from an EMBL/GenBank/DDBJ whole genome shotgun (WGS) entry which is preliminary data.</text>
</comment>
<organism evidence="1 2">
    <name type="scientific">candidate division CPR2 bacterium GW2011_GWC2_39_10</name>
    <dbReference type="NCBI Taxonomy" id="1618345"/>
    <lineage>
        <taxon>Bacteria</taxon>
        <taxon>Bacteria division CPR2</taxon>
    </lineage>
</organism>
<dbReference type="AlphaFoldDB" id="A0A0G0LSF2"/>